<proteinExistence type="predicted"/>
<dbReference type="PANTHER" id="PTHR24543">
    <property type="entry name" value="MULTICOPPER OXIDASE-RELATED"/>
    <property type="match status" value="1"/>
</dbReference>
<evidence type="ECO:0000259" key="1">
    <source>
        <dbReference type="PROSITE" id="PS50022"/>
    </source>
</evidence>
<dbReference type="Gene3D" id="2.60.120.260">
    <property type="entry name" value="Galactose-binding domain-like"/>
    <property type="match status" value="1"/>
</dbReference>
<feature type="non-terminal residue" evidence="2">
    <location>
        <position position="63"/>
    </location>
</feature>
<dbReference type="Proteomes" id="UP000053638">
    <property type="component" value="Unassembled WGS sequence"/>
</dbReference>
<reference evidence="2 3" key="1">
    <citation type="submission" date="2014-04" db="EMBL/GenBank/DDBJ databases">
        <title>Genome evolution of avian class.</title>
        <authorList>
            <person name="Zhang G."/>
            <person name="Li C."/>
        </authorList>
    </citation>
    <scope>NUCLEOTIDE SEQUENCE [LARGE SCALE GENOMIC DNA]</scope>
    <source>
        <strain evidence="2">BGI_N335</strain>
    </source>
</reference>
<dbReference type="PROSITE" id="PS01285">
    <property type="entry name" value="FA58C_1"/>
    <property type="match status" value="1"/>
</dbReference>
<dbReference type="InterPro" id="IPR008979">
    <property type="entry name" value="Galactose-bd-like_sf"/>
</dbReference>
<feature type="non-terminal residue" evidence="2">
    <location>
        <position position="1"/>
    </location>
</feature>
<dbReference type="SUPFAM" id="SSF49785">
    <property type="entry name" value="Galactose-binding domain-like"/>
    <property type="match status" value="1"/>
</dbReference>
<dbReference type="EMBL" id="KK437978">
    <property type="protein sequence ID" value="KFQ69339.1"/>
    <property type="molecule type" value="Genomic_DNA"/>
</dbReference>
<gene>
    <name evidence="2" type="ORF">N335_06320</name>
</gene>
<dbReference type="InterPro" id="IPR000421">
    <property type="entry name" value="FA58C"/>
</dbReference>
<name>A0A091T4L2_PHALP</name>
<feature type="domain" description="F5/8 type C" evidence="1">
    <location>
        <begin position="1"/>
        <end position="63"/>
    </location>
</feature>
<evidence type="ECO:0000313" key="2">
    <source>
        <dbReference type="EMBL" id="KFQ69339.1"/>
    </source>
</evidence>
<organism evidence="2 3">
    <name type="scientific">Phaethon lepturus</name>
    <name type="common">White-tailed tropicbird</name>
    <dbReference type="NCBI Taxonomy" id="97097"/>
    <lineage>
        <taxon>Eukaryota</taxon>
        <taxon>Metazoa</taxon>
        <taxon>Chordata</taxon>
        <taxon>Craniata</taxon>
        <taxon>Vertebrata</taxon>
        <taxon>Euteleostomi</taxon>
        <taxon>Archelosauria</taxon>
        <taxon>Archosauria</taxon>
        <taxon>Dinosauria</taxon>
        <taxon>Saurischia</taxon>
        <taxon>Theropoda</taxon>
        <taxon>Coelurosauria</taxon>
        <taxon>Aves</taxon>
        <taxon>Neognathae</taxon>
        <taxon>Neoaves</taxon>
        <taxon>Phaethontimorphae</taxon>
        <taxon>Phaethontiformes</taxon>
        <taxon>Phaethontidae</taxon>
        <taxon>Phaethon</taxon>
    </lineage>
</organism>
<accession>A0A091T4L2</accession>
<dbReference type="AlphaFoldDB" id="A0A091T4L2"/>
<dbReference type="PANTHER" id="PTHR24543:SF325">
    <property type="entry name" value="F5_8 TYPE C DOMAIN-CONTAINING PROTEIN"/>
    <property type="match status" value="1"/>
</dbReference>
<dbReference type="Pfam" id="PF00754">
    <property type="entry name" value="F5_F8_type_C"/>
    <property type="match status" value="1"/>
</dbReference>
<evidence type="ECO:0000313" key="3">
    <source>
        <dbReference type="Proteomes" id="UP000053638"/>
    </source>
</evidence>
<keyword evidence="3" id="KW-1185">Reference proteome</keyword>
<protein>
    <submittedName>
        <fullName evidence="2">Contactin-associated protein 1</fullName>
    </submittedName>
</protein>
<dbReference type="PROSITE" id="PS50022">
    <property type="entry name" value="FA58C_3"/>
    <property type="match status" value="1"/>
</dbReference>
<dbReference type="PhylomeDB" id="A0A091T4L2"/>
<sequence>GGWPPDPRDKQPWLQIDLMQKHRINAVATQGTFNTYDWLTRYIVLYGDHPTSWKPFFQQGSNW</sequence>